<dbReference type="SUPFAM" id="SSF158544">
    <property type="entry name" value="GspK insert domain-like"/>
    <property type="match status" value="1"/>
</dbReference>
<dbReference type="InterPro" id="IPR049031">
    <property type="entry name" value="T2SSK_SAM-like_1st"/>
</dbReference>
<evidence type="ECO:0000313" key="12">
    <source>
        <dbReference type="EMBL" id="WXB11494.1"/>
    </source>
</evidence>
<feature type="compositionally biased region" description="Pro residues" evidence="10">
    <location>
        <begin position="416"/>
        <end position="430"/>
    </location>
</feature>
<dbReference type="Gene3D" id="1.10.40.60">
    <property type="entry name" value="EpsJ-like"/>
    <property type="match status" value="1"/>
</dbReference>
<name>A0ABZ2LKL5_9BACT</name>
<reference evidence="12 13" key="1">
    <citation type="submission" date="2021-12" db="EMBL/GenBank/DDBJ databases">
        <title>Discovery of the Pendulisporaceae a myxobacterial family with distinct sporulation behavior and unique specialized metabolism.</title>
        <authorList>
            <person name="Garcia R."/>
            <person name="Popoff A."/>
            <person name="Bader C.D."/>
            <person name="Loehr J."/>
            <person name="Walesch S."/>
            <person name="Walt C."/>
            <person name="Boldt J."/>
            <person name="Bunk B."/>
            <person name="Haeckl F.J.F.P.J."/>
            <person name="Gunesch A.P."/>
            <person name="Birkelbach J."/>
            <person name="Nuebel U."/>
            <person name="Pietschmann T."/>
            <person name="Bach T."/>
            <person name="Mueller R."/>
        </authorList>
    </citation>
    <scope>NUCLEOTIDE SEQUENCE [LARGE SCALE GENOMIC DNA]</scope>
    <source>
        <strain evidence="12 13">MSr11954</strain>
    </source>
</reference>
<feature type="domain" description="T2SS protein K first SAM-like" evidence="11">
    <location>
        <begin position="205"/>
        <end position="250"/>
    </location>
</feature>
<organism evidence="12 13">
    <name type="scientific">Pendulispora albinea</name>
    <dbReference type="NCBI Taxonomy" id="2741071"/>
    <lineage>
        <taxon>Bacteria</taxon>
        <taxon>Pseudomonadati</taxon>
        <taxon>Myxococcota</taxon>
        <taxon>Myxococcia</taxon>
        <taxon>Myxococcales</taxon>
        <taxon>Sorangiineae</taxon>
        <taxon>Pendulisporaceae</taxon>
        <taxon>Pendulispora</taxon>
    </lineage>
</organism>
<keyword evidence="5" id="KW-0997">Cell inner membrane</keyword>
<dbReference type="PANTHER" id="PTHR38831">
    <property type="entry name" value="TYPE II SECRETION SYSTEM PROTEIN K"/>
    <property type="match status" value="1"/>
</dbReference>
<keyword evidence="8" id="KW-1133">Transmembrane helix</keyword>
<evidence type="ECO:0000256" key="2">
    <source>
        <dbReference type="ARBA" id="ARBA00007246"/>
    </source>
</evidence>
<evidence type="ECO:0000256" key="7">
    <source>
        <dbReference type="ARBA" id="ARBA00022927"/>
    </source>
</evidence>
<keyword evidence="13" id="KW-1185">Reference proteome</keyword>
<comment type="similarity">
    <text evidence="2">Belongs to the GSP K family.</text>
</comment>
<dbReference type="RefSeq" id="WP_394821113.1">
    <property type="nucleotide sequence ID" value="NZ_CP089984.1"/>
</dbReference>
<feature type="region of interest" description="Disordered" evidence="10">
    <location>
        <begin position="399"/>
        <end position="436"/>
    </location>
</feature>
<proteinExistence type="inferred from homology"/>
<keyword evidence="4" id="KW-1003">Cell membrane</keyword>
<dbReference type="Proteomes" id="UP001370348">
    <property type="component" value="Chromosome"/>
</dbReference>
<keyword evidence="7" id="KW-0653">Protein transport</keyword>
<evidence type="ECO:0000313" key="13">
    <source>
        <dbReference type="Proteomes" id="UP001370348"/>
    </source>
</evidence>
<evidence type="ECO:0000256" key="6">
    <source>
        <dbReference type="ARBA" id="ARBA00022692"/>
    </source>
</evidence>
<evidence type="ECO:0000256" key="9">
    <source>
        <dbReference type="ARBA" id="ARBA00023136"/>
    </source>
</evidence>
<keyword evidence="6" id="KW-0812">Transmembrane</keyword>
<dbReference type="PANTHER" id="PTHR38831:SF2">
    <property type="entry name" value="TYPE II SECRETION SYSTEM PROTEIN K"/>
    <property type="match status" value="1"/>
</dbReference>
<dbReference type="Pfam" id="PF21687">
    <property type="entry name" value="T2SSK_1st"/>
    <property type="match status" value="1"/>
</dbReference>
<accession>A0ABZ2LKL5</accession>
<keyword evidence="9" id="KW-0472">Membrane</keyword>
<evidence type="ECO:0000256" key="8">
    <source>
        <dbReference type="ARBA" id="ARBA00022989"/>
    </source>
</evidence>
<dbReference type="EMBL" id="CP089984">
    <property type="protein sequence ID" value="WXB11494.1"/>
    <property type="molecule type" value="Genomic_DNA"/>
</dbReference>
<sequence>MRERGIALIMVLGSIAVLTVMLAEFQDETSTELAAALADRDGVQAEYMARSAVNLARLLLASEPTMRTAVAPLFMMMKKTPPQLPVWEFSDRILGAFNDQEGASSFSSTVGIDLSLGKNLGMPGGRFELAIVDEDSKINVNLGASNDIAHLRLAREIMGLIAPLQFSPLFEQKDKSGTTHDRLSTCSAIIDWADVDEGMFDCNVSTSASGSVGVEDAYYQLLPKPYRRKNAPYDSLDELRMARGVGEDFWATFVDPEPENPKKRIMTVWGQGAINVNTANAQTLLAVICSGAPRAEICNDAMQASTFLTGVTMARAVTMGAPLFGSADDFMGAMQGKGQLGPLLQGMGMKPVQFQAPGEFKNSISTESKMFSIYAVGVIKGYKRETRTAIHAVVDFRSAPQLGTGTGTGTGTTPGQTPPPGQSQTPPPTTGNPQTDAILAATKPSTGGQVVYFRIE</sequence>
<evidence type="ECO:0000256" key="3">
    <source>
        <dbReference type="ARBA" id="ARBA00022448"/>
    </source>
</evidence>
<gene>
    <name evidence="12" type="ORF">LZC94_26960</name>
</gene>
<dbReference type="InterPro" id="IPR038072">
    <property type="entry name" value="GspK_central_sf"/>
</dbReference>
<evidence type="ECO:0000256" key="5">
    <source>
        <dbReference type="ARBA" id="ARBA00022519"/>
    </source>
</evidence>
<dbReference type="InterPro" id="IPR005628">
    <property type="entry name" value="GspK"/>
</dbReference>
<evidence type="ECO:0000256" key="4">
    <source>
        <dbReference type="ARBA" id="ARBA00022475"/>
    </source>
</evidence>
<protein>
    <submittedName>
        <fullName evidence="12">Type II secretion system protein GspK</fullName>
    </submittedName>
</protein>
<evidence type="ECO:0000256" key="1">
    <source>
        <dbReference type="ARBA" id="ARBA00004533"/>
    </source>
</evidence>
<evidence type="ECO:0000256" key="10">
    <source>
        <dbReference type="SAM" id="MobiDB-lite"/>
    </source>
</evidence>
<comment type="subcellular location">
    <subcellularLocation>
        <location evidence="1">Cell inner membrane</location>
    </subcellularLocation>
</comment>
<evidence type="ECO:0000259" key="11">
    <source>
        <dbReference type="Pfam" id="PF21687"/>
    </source>
</evidence>
<keyword evidence="3" id="KW-0813">Transport</keyword>